<feature type="transmembrane region" description="Helical" evidence="6">
    <location>
        <begin position="332"/>
        <end position="359"/>
    </location>
</feature>
<feature type="domain" description="Anoctamin transmembrane" evidence="7">
    <location>
        <begin position="215"/>
        <end position="682"/>
    </location>
</feature>
<evidence type="ECO:0000256" key="1">
    <source>
        <dbReference type="ARBA" id="ARBA00004141"/>
    </source>
</evidence>
<reference evidence="9" key="1">
    <citation type="journal article" date="2019" name="G3 (Bethesda)">
        <title>Genome Assemblies of Two Rare Opportunistic Yeast Pathogens: Diutina rugosa (syn. Candida rugosa) and Trichomonascus ciferrii (syn. Candida ciferrii).</title>
        <authorList>
            <person name="Mixao V."/>
            <person name="Saus E."/>
            <person name="Hansen A.P."/>
            <person name="Lass-Florl C."/>
            <person name="Gabaldon T."/>
        </authorList>
    </citation>
    <scope>NUCLEOTIDE SEQUENCE</scope>
    <source>
        <strain evidence="9">CBS 4856</strain>
    </source>
</reference>
<dbReference type="PANTHER" id="PTHR12308">
    <property type="entry name" value="ANOCTAMIN"/>
    <property type="match status" value="1"/>
</dbReference>
<dbReference type="EMBL" id="SWFS01000256">
    <property type="protein sequence ID" value="KAA8912380.1"/>
    <property type="molecule type" value="Genomic_DNA"/>
</dbReference>
<proteinExistence type="predicted"/>
<gene>
    <name evidence="9" type="ORF">TRICI_003497</name>
</gene>
<evidence type="ECO:0000256" key="2">
    <source>
        <dbReference type="ARBA" id="ARBA00022692"/>
    </source>
</evidence>
<dbReference type="Pfam" id="PF04547">
    <property type="entry name" value="Anoctamin"/>
    <property type="match status" value="1"/>
</dbReference>
<dbReference type="InterPro" id="IPR007632">
    <property type="entry name" value="Anoctamin"/>
</dbReference>
<evidence type="ECO:0000256" key="5">
    <source>
        <dbReference type="SAM" id="MobiDB-lite"/>
    </source>
</evidence>
<name>A0A642V3T9_9ASCO</name>
<feature type="transmembrane region" description="Helical" evidence="6">
    <location>
        <begin position="606"/>
        <end position="626"/>
    </location>
</feature>
<dbReference type="Proteomes" id="UP000761534">
    <property type="component" value="Unassembled WGS sequence"/>
</dbReference>
<feature type="transmembrane region" description="Helical" evidence="6">
    <location>
        <begin position="249"/>
        <end position="270"/>
    </location>
</feature>
<keyword evidence="3 6" id="KW-1133">Transmembrane helix</keyword>
<organism evidence="9 10">
    <name type="scientific">Trichomonascus ciferrii</name>
    <dbReference type="NCBI Taxonomy" id="44093"/>
    <lineage>
        <taxon>Eukaryota</taxon>
        <taxon>Fungi</taxon>
        <taxon>Dikarya</taxon>
        <taxon>Ascomycota</taxon>
        <taxon>Saccharomycotina</taxon>
        <taxon>Dipodascomycetes</taxon>
        <taxon>Dipodascales</taxon>
        <taxon>Trichomonascaceae</taxon>
        <taxon>Trichomonascus</taxon>
        <taxon>Trichomonascus ciferrii complex</taxon>
    </lineage>
</organism>
<dbReference type="GO" id="GO:0016020">
    <property type="term" value="C:membrane"/>
    <property type="evidence" value="ECO:0007669"/>
    <property type="project" value="UniProtKB-SubCell"/>
</dbReference>
<feature type="transmembrane region" description="Helical" evidence="6">
    <location>
        <begin position="371"/>
        <end position="397"/>
    </location>
</feature>
<dbReference type="Pfam" id="PF20877">
    <property type="entry name" value="Anoctamin_N"/>
    <property type="match status" value="1"/>
</dbReference>
<dbReference type="AlphaFoldDB" id="A0A642V3T9"/>
<dbReference type="InterPro" id="IPR049452">
    <property type="entry name" value="Anoctamin_TM"/>
</dbReference>
<protein>
    <recommendedName>
        <fullName evidence="11">Anoctamin dimerisation domain-containing protein</fullName>
    </recommendedName>
</protein>
<feature type="domain" description="Anoctamin alpha-beta plait" evidence="8">
    <location>
        <begin position="56"/>
        <end position="182"/>
    </location>
</feature>
<dbReference type="PANTHER" id="PTHR12308:SF73">
    <property type="entry name" value="ANOCTAMIN"/>
    <property type="match status" value="1"/>
</dbReference>
<dbReference type="VEuPathDB" id="FungiDB:TRICI_003497"/>
<feature type="region of interest" description="Disordered" evidence="5">
    <location>
        <begin position="1"/>
        <end position="35"/>
    </location>
</feature>
<evidence type="ECO:0000256" key="3">
    <source>
        <dbReference type="ARBA" id="ARBA00022989"/>
    </source>
</evidence>
<evidence type="ECO:0000256" key="4">
    <source>
        <dbReference type="ARBA" id="ARBA00023136"/>
    </source>
</evidence>
<comment type="caution">
    <text evidence="9">The sequence shown here is derived from an EMBL/GenBank/DDBJ whole genome shotgun (WGS) entry which is preliminary data.</text>
</comment>
<dbReference type="GO" id="GO:0032541">
    <property type="term" value="C:cortical endoplasmic reticulum"/>
    <property type="evidence" value="ECO:0007669"/>
    <property type="project" value="TreeGrafter"/>
</dbReference>
<dbReference type="OrthoDB" id="296386at2759"/>
<keyword evidence="4 6" id="KW-0472">Membrane</keyword>
<dbReference type="GO" id="GO:0005254">
    <property type="term" value="F:chloride channel activity"/>
    <property type="evidence" value="ECO:0007669"/>
    <property type="project" value="TreeGrafter"/>
</dbReference>
<feature type="region of interest" description="Disordered" evidence="5">
    <location>
        <begin position="726"/>
        <end position="750"/>
    </location>
</feature>
<evidence type="ECO:0000313" key="9">
    <source>
        <dbReference type="EMBL" id="KAA8912380.1"/>
    </source>
</evidence>
<feature type="transmembrane region" description="Helical" evidence="6">
    <location>
        <begin position="418"/>
        <end position="437"/>
    </location>
</feature>
<evidence type="ECO:0000259" key="7">
    <source>
        <dbReference type="Pfam" id="PF04547"/>
    </source>
</evidence>
<keyword evidence="10" id="KW-1185">Reference proteome</keyword>
<keyword evidence="2 6" id="KW-0812">Transmembrane</keyword>
<evidence type="ECO:0008006" key="11">
    <source>
        <dbReference type="Google" id="ProtNLM"/>
    </source>
</evidence>
<feature type="compositionally biased region" description="Polar residues" evidence="5">
    <location>
        <begin position="726"/>
        <end position="738"/>
    </location>
</feature>
<accession>A0A642V3T9</accession>
<evidence type="ECO:0000259" key="8">
    <source>
        <dbReference type="Pfam" id="PF20877"/>
    </source>
</evidence>
<comment type="subcellular location">
    <subcellularLocation>
        <location evidence="1">Membrane</location>
        <topology evidence="1">Multi-pass membrane protein</topology>
    </subcellularLocation>
</comment>
<feature type="transmembrane region" description="Helical" evidence="6">
    <location>
        <begin position="479"/>
        <end position="500"/>
    </location>
</feature>
<sequence length="750" mass="84769">MSSGVAAEPEARPEAPHPTGTKNETMDDEKSAAYNAANYLKESPQVSGPHLSEMQPDYAISIKLDGGSSEGDLARLKAVSGALQRQGLYVQFRQGKASGYALALVKCSSKRLRTQVQRGAVNDWLHGVRVRNPGDEEEENDNVENNGLTPAERLRLVYEIITMPKDEGGVGLTPSVGEWEFVESIFPLHNHELNSQLIKRWSTRWLLDESEISAIRKQFGDKVAMYFAFLQFYFRWSLVPTLIGLGTYFVLGAYSPLFAVFNALWGIAFIEGWRRRQDQLAIRWGVKGCSTSDAAAGVRRRAAFRPEKQIIDPVSGAQRPYYPSFKREIKKLAFIPFALLVGLALVGFQSLCFVIEIFIGQIYNGPFKSVLIFLPTILLVGLTPTFGAAYGIASSYVTGWENHESEDAYEQSSTAKQFAFHFLVSFMALFLTAYVYLPFGHHLVQHLGFVRNLIQTHTPFNISTAESFELDSWRLHQQVFYFVVTANVINFAMETVVPYVQRKVFSKAKQWTQGEMQFNDDPDEAAFLNEVRTQADCPVYDVHEDYRQLVVQFGYTILFGIVWPLAPMAQIFNNWVQLRGDAVKICLDMQRPIPQRCESIGPWTNNLYFLSWIGSIVSSSVIAMFGNVFTPEEQDDGYENSLVRCAPWKILVTVIVAEHLYMVARGAIHSALSSVESKDHVEHKQQEYKVRQKYLNEKRQIVDSESHHQLGVGTIDPIENQWSSLSQSDLEKQAQSAIQEPKTIKEKKSE</sequence>
<dbReference type="InterPro" id="IPR049456">
    <property type="entry name" value="Anoctamin_N_fung"/>
</dbReference>
<evidence type="ECO:0000313" key="10">
    <source>
        <dbReference type="Proteomes" id="UP000761534"/>
    </source>
</evidence>
<evidence type="ECO:0000256" key="6">
    <source>
        <dbReference type="SAM" id="Phobius"/>
    </source>
</evidence>